<comment type="caution">
    <text evidence="3">The sequence shown here is derived from an EMBL/GenBank/DDBJ whole genome shotgun (WGS) entry which is preliminary data.</text>
</comment>
<sequence length="278" mass="30021">MRIIDAHHHLWDLEVRDQPWTAGLPALRRSFPLGELEPIAAAAGVSGTVLVQTIHAAGETPEMLAIADSSDLIVGVVGWTDVAAPDFGDRLSALREGVGGRWLVGIRHQVQDLPDGSWLTEPATLKGLRRLAAAGLAFDLIVRADQLPACVAAAREVPELRFVLDHAGKPRIAAGEVEPWASDIRTLAVLPNVSCKLSGMVTEADLERWTVADLRPYAEVVLEAFGAGRVMFGSDWPVSTLAADYARVVETARELTEHLTVGEREEIFEGTATGVYRL</sequence>
<proteinExistence type="inferred from homology"/>
<dbReference type="InterPro" id="IPR032466">
    <property type="entry name" value="Metal_Hydrolase"/>
</dbReference>
<dbReference type="Gene3D" id="3.20.20.140">
    <property type="entry name" value="Metal-dependent hydrolases"/>
    <property type="match status" value="1"/>
</dbReference>
<evidence type="ECO:0000313" key="3">
    <source>
        <dbReference type="EMBL" id="GAA1949094.1"/>
    </source>
</evidence>
<protein>
    <submittedName>
        <fullName evidence="3">Amidohydrolase family protein</fullName>
    </submittedName>
</protein>
<gene>
    <name evidence="3" type="ORF">GCM10009838_00190</name>
</gene>
<reference evidence="4" key="1">
    <citation type="journal article" date="2019" name="Int. J. Syst. Evol. Microbiol.">
        <title>The Global Catalogue of Microorganisms (GCM) 10K type strain sequencing project: providing services to taxonomists for standard genome sequencing and annotation.</title>
        <authorList>
            <consortium name="The Broad Institute Genomics Platform"/>
            <consortium name="The Broad Institute Genome Sequencing Center for Infectious Disease"/>
            <person name="Wu L."/>
            <person name="Ma J."/>
        </authorList>
    </citation>
    <scope>NUCLEOTIDE SEQUENCE [LARGE SCALE GENOMIC DNA]</scope>
    <source>
        <strain evidence="4">JCM 16013</strain>
    </source>
</reference>
<name>A0ABP5BQG6_9ACTN</name>
<dbReference type="Pfam" id="PF04909">
    <property type="entry name" value="Amidohydro_2"/>
    <property type="match status" value="1"/>
</dbReference>
<dbReference type="PANTHER" id="PTHR43569">
    <property type="entry name" value="AMIDOHYDROLASE"/>
    <property type="match status" value="1"/>
</dbReference>
<comment type="similarity">
    <text evidence="1">Belongs to the metallo-dependent hydrolases superfamily.</text>
</comment>
<organism evidence="3 4">
    <name type="scientific">Catenulispora subtropica</name>
    <dbReference type="NCBI Taxonomy" id="450798"/>
    <lineage>
        <taxon>Bacteria</taxon>
        <taxon>Bacillati</taxon>
        <taxon>Actinomycetota</taxon>
        <taxon>Actinomycetes</taxon>
        <taxon>Catenulisporales</taxon>
        <taxon>Catenulisporaceae</taxon>
        <taxon>Catenulispora</taxon>
    </lineage>
</organism>
<evidence type="ECO:0000256" key="1">
    <source>
        <dbReference type="ARBA" id="ARBA00038310"/>
    </source>
</evidence>
<evidence type="ECO:0000259" key="2">
    <source>
        <dbReference type="Pfam" id="PF04909"/>
    </source>
</evidence>
<dbReference type="Proteomes" id="UP001499854">
    <property type="component" value="Unassembled WGS sequence"/>
</dbReference>
<keyword evidence="4" id="KW-1185">Reference proteome</keyword>
<dbReference type="RefSeq" id="WP_344654781.1">
    <property type="nucleotide sequence ID" value="NZ_BAAAQM010000001.1"/>
</dbReference>
<feature type="domain" description="Amidohydrolase-related" evidence="2">
    <location>
        <begin position="4"/>
        <end position="278"/>
    </location>
</feature>
<accession>A0ABP5BQG6</accession>
<dbReference type="EMBL" id="BAAAQM010000001">
    <property type="protein sequence ID" value="GAA1949094.1"/>
    <property type="molecule type" value="Genomic_DNA"/>
</dbReference>
<dbReference type="InterPro" id="IPR052350">
    <property type="entry name" value="Metallo-dep_Lactonases"/>
</dbReference>
<dbReference type="PANTHER" id="PTHR43569:SF2">
    <property type="entry name" value="AMIDOHYDROLASE-RELATED DOMAIN-CONTAINING PROTEIN"/>
    <property type="match status" value="1"/>
</dbReference>
<evidence type="ECO:0000313" key="4">
    <source>
        <dbReference type="Proteomes" id="UP001499854"/>
    </source>
</evidence>
<dbReference type="InterPro" id="IPR006680">
    <property type="entry name" value="Amidohydro-rel"/>
</dbReference>
<dbReference type="SUPFAM" id="SSF51556">
    <property type="entry name" value="Metallo-dependent hydrolases"/>
    <property type="match status" value="1"/>
</dbReference>